<accession>A0A1I8BHI6</accession>
<dbReference type="AlphaFoldDB" id="A0A1I8BHI6"/>
<proteinExistence type="predicted"/>
<dbReference type="WBParaSite" id="MhA1_Contig2278.frz3.gene4">
    <property type="protein sequence ID" value="MhA1_Contig2278.frz3.gene4"/>
    <property type="gene ID" value="MhA1_Contig2278.frz3.gene4"/>
</dbReference>
<protein>
    <submittedName>
        <fullName evidence="2">Kinesin motor domain-containing protein</fullName>
    </submittedName>
</protein>
<dbReference type="Proteomes" id="UP000095281">
    <property type="component" value="Unplaced"/>
</dbReference>
<evidence type="ECO:0000313" key="1">
    <source>
        <dbReference type="Proteomes" id="UP000095281"/>
    </source>
</evidence>
<reference evidence="2" key="1">
    <citation type="submission" date="2016-11" db="UniProtKB">
        <authorList>
            <consortium name="WormBaseParasite"/>
        </authorList>
    </citation>
    <scope>IDENTIFICATION</scope>
</reference>
<name>A0A1I8BHI6_MELHA</name>
<organism evidence="1 2">
    <name type="scientific">Meloidogyne hapla</name>
    <name type="common">Root-knot nematode worm</name>
    <dbReference type="NCBI Taxonomy" id="6305"/>
    <lineage>
        <taxon>Eukaryota</taxon>
        <taxon>Metazoa</taxon>
        <taxon>Ecdysozoa</taxon>
        <taxon>Nematoda</taxon>
        <taxon>Chromadorea</taxon>
        <taxon>Rhabditida</taxon>
        <taxon>Tylenchina</taxon>
        <taxon>Tylenchomorpha</taxon>
        <taxon>Tylenchoidea</taxon>
        <taxon>Meloidogynidae</taxon>
        <taxon>Meloidogyninae</taxon>
        <taxon>Meloidogyne</taxon>
    </lineage>
</organism>
<evidence type="ECO:0000313" key="2">
    <source>
        <dbReference type="WBParaSite" id="MhA1_Contig2278.frz3.gene4"/>
    </source>
</evidence>
<keyword evidence="1" id="KW-1185">Reference proteome</keyword>
<sequence>MVNKCSELVRDLKDIGGIENGNPTSSSTPRTLEPVENVAQRLLNGLAAQREAGNLI</sequence>